<protein>
    <recommendedName>
        <fullName evidence="2">Carboxymuconolactone decarboxylase-like domain-containing protein</fullName>
    </recommendedName>
</protein>
<reference evidence="1" key="1">
    <citation type="submission" date="2010-01" db="EMBL/GenBank/DDBJ databases">
        <title>Genome fragments of uncultured bacteria from the North Pacific subtropical Gyre.</title>
        <authorList>
            <person name="Pham V.D."/>
            <person name="Delong E.F."/>
        </authorList>
    </citation>
    <scope>NUCLEOTIDE SEQUENCE</scope>
</reference>
<dbReference type="Gene3D" id="1.20.1290.10">
    <property type="entry name" value="AhpD-like"/>
    <property type="match status" value="1"/>
</dbReference>
<proteinExistence type="predicted"/>
<evidence type="ECO:0008006" key="2">
    <source>
        <dbReference type="Google" id="ProtNLM"/>
    </source>
</evidence>
<dbReference type="InterPro" id="IPR029032">
    <property type="entry name" value="AhpD-like"/>
</dbReference>
<dbReference type="SUPFAM" id="SSF69118">
    <property type="entry name" value="AhpD-like"/>
    <property type="match status" value="1"/>
</dbReference>
<dbReference type="EMBL" id="GU568018">
    <property type="protein sequence ID" value="ADI23549.1"/>
    <property type="molecule type" value="Genomic_DNA"/>
</dbReference>
<sequence length="84" mass="9191">MTGRISLVDLDTPDVLTQLLFDGATKMLGRVPNSHRVAAHAPFMQMMLTPFTAVMQREGGGSVLTSKLKEMVIIKTSHVNGCKY</sequence>
<evidence type="ECO:0000313" key="1">
    <source>
        <dbReference type="EMBL" id="ADI23549.1"/>
    </source>
</evidence>
<organism evidence="1">
    <name type="scientific">uncultured nuHF2 cluster bacterium HF0770_42C12</name>
    <dbReference type="NCBI Taxonomy" id="723593"/>
    <lineage>
        <taxon>Bacteria</taxon>
        <taxon>environmental samples</taxon>
    </lineage>
</organism>
<accession>E7C7X5</accession>
<dbReference type="AlphaFoldDB" id="E7C7X5"/>
<name>E7C7X5_9BACT</name>